<evidence type="ECO:0000259" key="3">
    <source>
        <dbReference type="Pfam" id="PF01757"/>
    </source>
</evidence>
<sequence>MAIVTATAEQAPQVRTGEFRALTGLRIVAAGWVVLFHFHFTALPGVAAVSDLLGPLLTNGALGVDLFFVLSGFVIAHTYLDKLGPRLRAREAGRFVWARACRIWPAYVLVFHMFGIWLVARAVYGADPEIAFQAVQPTLSVGEWLQQLFMVQLWDNSYFDGASWVGSTWSISAEWLAYLLFPLIAVVAHRMRNLPVVVLGLGAVAMMAPIALAYAATGSPYYPWSWLVRILCGFGGGVLAYLAVRRMRTSEAASRVATLTPVLIAVGLVAGEYVAPGRGGVVIVLFPVLVGALALARPTGLARLLSTPAMVHGGRISYALYLVHIPMFEVFWLAMRRYGGFGGSSLLAPGRILTHLVALAVLLSTLVAAHLLFRWVEEPARAAMKDLPAQWGVQLRASAARAERLTAKAVASTPVAELPTEVLHLTRPLAPVVVGAAVDTESARQDPDTRAFPALPPLEPELAVGIADAGPFRGGEPHRSEPAPVLPVRPAVPFPAFAAEVERPAPITPLRPVPAPAPEPLSPAAWSAPVELRPAGPQPTAAEPVRPAAFAPTPAVEPVRPAAFAPTHAAEPALPGLFPPVHATEPVGPAEFAPDHAAAERALPEPALRIPAPSEPTTGPQEPVTAAVPVQRPVERVVEARRAHVRSPHPELADELVGARGRGRHRVHRDQPHTPQIAGQRGPKTR</sequence>
<feature type="domain" description="Acyltransferase 3" evidence="3">
    <location>
        <begin position="21"/>
        <end position="372"/>
    </location>
</feature>
<name>A0ABN2NK37_9PSEU</name>
<dbReference type="Pfam" id="PF01757">
    <property type="entry name" value="Acyl_transf_3"/>
    <property type="match status" value="1"/>
</dbReference>
<proteinExistence type="predicted"/>
<feature type="region of interest" description="Disordered" evidence="1">
    <location>
        <begin position="608"/>
        <end position="686"/>
    </location>
</feature>
<dbReference type="EMBL" id="BAAAQK010000025">
    <property type="protein sequence ID" value="GAA1872513.1"/>
    <property type="molecule type" value="Genomic_DNA"/>
</dbReference>
<reference evidence="4 5" key="1">
    <citation type="journal article" date="2019" name="Int. J. Syst. Evol. Microbiol.">
        <title>The Global Catalogue of Microorganisms (GCM) 10K type strain sequencing project: providing services to taxonomists for standard genome sequencing and annotation.</title>
        <authorList>
            <consortium name="The Broad Institute Genomics Platform"/>
            <consortium name="The Broad Institute Genome Sequencing Center for Infectious Disease"/>
            <person name="Wu L."/>
            <person name="Ma J."/>
        </authorList>
    </citation>
    <scope>NUCLEOTIDE SEQUENCE [LARGE SCALE GENOMIC DNA]</scope>
    <source>
        <strain evidence="4 5">JCM 16009</strain>
    </source>
</reference>
<evidence type="ECO:0000256" key="1">
    <source>
        <dbReference type="SAM" id="MobiDB-lite"/>
    </source>
</evidence>
<feature type="transmembrane region" description="Helical" evidence="2">
    <location>
        <begin position="60"/>
        <end position="80"/>
    </location>
</feature>
<feature type="transmembrane region" description="Helical" evidence="2">
    <location>
        <begin position="355"/>
        <end position="376"/>
    </location>
</feature>
<feature type="transmembrane region" description="Helical" evidence="2">
    <location>
        <begin position="194"/>
        <end position="214"/>
    </location>
</feature>
<evidence type="ECO:0000313" key="4">
    <source>
        <dbReference type="EMBL" id="GAA1872513.1"/>
    </source>
</evidence>
<keyword evidence="5" id="KW-1185">Reference proteome</keyword>
<dbReference type="InterPro" id="IPR050879">
    <property type="entry name" value="Acyltransferase_3"/>
</dbReference>
<feature type="transmembrane region" description="Helical" evidence="2">
    <location>
        <begin position="316"/>
        <end position="335"/>
    </location>
</feature>
<comment type="caution">
    <text evidence="4">The sequence shown here is derived from an EMBL/GenBank/DDBJ whole genome shotgun (WGS) entry which is preliminary data.</text>
</comment>
<dbReference type="InterPro" id="IPR002656">
    <property type="entry name" value="Acyl_transf_3_dom"/>
</dbReference>
<keyword evidence="2" id="KW-1133">Transmembrane helix</keyword>
<feature type="transmembrane region" description="Helical" evidence="2">
    <location>
        <begin position="101"/>
        <end position="120"/>
    </location>
</feature>
<feature type="transmembrane region" description="Helical" evidence="2">
    <location>
        <begin position="256"/>
        <end position="274"/>
    </location>
</feature>
<evidence type="ECO:0000256" key="2">
    <source>
        <dbReference type="SAM" id="Phobius"/>
    </source>
</evidence>
<feature type="compositionally biased region" description="Basic and acidic residues" evidence="1">
    <location>
        <begin position="633"/>
        <end position="652"/>
    </location>
</feature>
<keyword evidence="2" id="KW-0472">Membrane</keyword>
<organism evidence="4 5">
    <name type="scientific">Pseudonocardia ailaonensis</name>
    <dbReference type="NCBI Taxonomy" id="367279"/>
    <lineage>
        <taxon>Bacteria</taxon>
        <taxon>Bacillati</taxon>
        <taxon>Actinomycetota</taxon>
        <taxon>Actinomycetes</taxon>
        <taxon>Pseudonocardiales</taxon>
        <taxon>Pseudonocardiaceae</taxon>
        <taxon>Pseudonocardia</taxon>
    </lineage>
</organism>
<feature type="transmembrane region" description="Helical" evidence="2">
    <location>
        <begin position="280"/>
        <end position="296"/>
    </location>
</feature>
<gene>
    <name evidence="4" type="ORF">GCM10009836_61810</name>
</gene>
<protein>
    <recommendedName>
        <fullName evidence="3">Acyltransferase 3 domain-containing protein</fullName>
    </recommendedName>
</protein>
<dbReference type="PANTHER" id="PTHR23028">
    <property type="entry name" value="ACETYLTRANSFERASE"/>
    <property type="match status" value="1"/>
</dbReference>
<accession>A0ABN2NK37</accession>
<dbReference type="PANTHER" id="PTHR23028:SF53">
    <property type="entry name" value="ACYL_TRANSF_3 DOMAIN-CONTAINING PROTEIN"/>
    <property type="match status" value="1"/>
</dbReference>
<dbReference type="Proteomes" id="UP001500449">
    <property type="component" value="Unassembled WGS sequence"/>
</dbReference>
<evidence type="ECO:0000313" key="5">
    <source>
        <dbReference type="Proteomes" id="UP001500449"/>
    </source>
</evidence>
<feature type="transmembrane region" description="Helical" evidence="2">
    <location>
        <begin position="226"/>
        <end position="244"/>
    </location>
</feature>
<keyword evidence="2" id="KW-0812">Transmembrane</keyword>
<feature type="transmembrane region" description="Helical" evidence="2">
    <location>
        <begin position="164"/>
        <end position="187"/>
    </location>
</feature>
<feature type="transmembrane region" description="Helical" evidence="2">
    <location>
        <begin position="21"/>
        <end position="40"/>
    </location>
</feature>